<dbReference type="Gene3D" id="3.30.420.10">
    <property type="entry name" value="Ribonuclease H-like superfamily/Ribonuclease H"/>
    <property type="match status" value="1"/>
</dbReference>
<feature type="binding site" evidence="3">
    <location>
        <position position="499"/>
    </location>
    <ligand>
        <name>L-glutamate</name>
        <dbReference type="ChEBI" id="CHEBI:29985"/>
    </ligand>
</feature>
<protein>
    <recommendedName>
        <fullName evidence="6">Gamma-glutamyltranspeptidase 1</fullName>
    </recommendedName>
</protein>
<dbReference type="GO" id="GO:0003676">
    <property type="term" value="F:nucleic acid binding"/>
    <property type="evidence" value="ECO:0007669"/>
    <property type="project" value="InterPro"/>
</dbReference>
<dbReference type="Proteomes" id="UP001153636">
    <property type="component" value="Chromosome 1"/>
</dbReference>
<dbReference type="Gene3D" id="3.60.20.40">
    <property type="match status" value="1"/>
</dbReference>
<dbReference type="InterPro" id="IPR036397">
    <property type="entry name" value="RNaseH_sf"/>
</dbReference>
<keyword evidence="5" id="KW-1185">Reference proteome</keyword>
<dbReference type="PANTHER" id="PTHR11686">
    <property type="entry name" value="GAMMA GLUTAMYL TRANSPEPTIDASE"/>
    <property type="match status" value="1"/>
</dbReference>
<dbReference type="SUPFAM" id="SSF56235">
    <property type="entry name" value="N-terminal nucleophile aminohydrolases (Ntn hydrolases)"/>
    <property type="match status" value="1"/>
</dbReference>
<organism evidence="4 5">
    <name type="scientific">Psylliodes chrysocephalus</name>
    <dbReference type="NCBI Taxonomy" id="3402493"/>
    <lineage>
        <taxon>Eukaryota</taxon>
        <taxon>Metazoa</taxon>
        <taxon>Ecdysozoa</taxon>
        <taxon>Arthropoda</taxon>
        <taxon>Hexapoda</taxon>
        <taxon>Insecta</taxon>
        <taxon>Pterygota</taxon>
        <taxon>Neoptera</taxon>
        <taxon>Endopterygota</taxon>
        <taxon>Coleoptera</taxon>
        <taxon>Polyphaga</taxon>
        <taxon>Cucujiformia</taxon>
        <taxon>Chrysomeloidea</taxon>
        <taxon>Chrysomelidae</taxon>
        <taxon>Galerucinae</taxon>
        <taxon>Alticini</taxon>
        <taxon>Psylliodes</taxon>
    </lineage>
</organism>
<keyword evidence="1" id="KW-1202">Platelet aggregation activating toxin</keyword>
<dbReference type="GO" id="GO:0006751">
    <property type="term" value="P:glutathione catabolic process"/>
    <property type="evidence" value="ECO:0007669"/>
    <property type="project" value="InterPro"/>
</dbReference>
<dbReference type="FunFam" id="3.60.20.40:FF:000001">
    <property type="entry name" value="Gamma-glutamyltranspeptidase 1"/>
    <property type="match status" value="1"/>
</dbReference>
<dbReference type="FunFam" id="1.10.246.130:FF:000001">
    <property type="entry name" value="Gamma-glutamyltransferase 5 isoform 1"/>
    <property type="match status" value="1"/>
</dbReference>
<dbReference type="EMBL" id="OV651813">
    <property type="protein sequence ID" value="CAH1098698.1"/>
    <property type="molecule type" value="Genomic_DNA"/>
</dbReference>
<dbReference type="InterPro" id="IPR029055">
    <property type="entry name" value="Ntn_hydrolases_N"/>
</dbReference>
<dbReference type="OrthoDB" id="1081007at2759"/>
<dbReference type="Pfam" id="PF01019">
    <property type="entry name" value="G_glu_transpept"/>
    <property type="match status" value="1"/>
</dbReference>
<dbReference type="AlphaFoldDB" id="A0A9P0CEP9"/>
<evidence type="ECO:0000313" key="4">
    <source>
        <dbReference type="EMBL" id="CAH1098698.1"/>
    </source>
</evidence>
<dbReference type="PRINTS" id="PR01210">
    <property type="entry name" value="GGTRANSPTASE"/>
</dbReference>
<evidence type="ECO:0000256" key="1">
    <source>
        <dbReference type="ARBA" id="ARBA00084097"/>
    </source>
</evidence>
<dbReference type="InterPro" id="IPR000101">
    <property type="entry name" value="GGT_peptidase"/>
</dbReference>
<keyword evidence="1" id="KW-1199">Hemostasis impairing toxin</keyword>
<feature type="binding site" evidence="3">
    <location>
        <position position="183"/>
    </location>
    <ligand>
        <name>L-glutamate</name>
        <dbReference type="ChEBI" id="CHEBI:29985"/>
    </ligand>
</feature>
<dbReference type="Gene3D" id="1.10.246.130">
    <property type="match status" value="1"/>
</dbReference>
<dbReference type="InterPro" id="IPR043137">
    <property type="entry name" value="GGT_ssub_C"/>
</dbReference>
<evidence type="ECO:0008006" key="6">
    <source>
        <dbReference type="Google" id="ProtNLM"/>
    </source>
</evidence>
<sequence>MTAELLEKWFNEQLLPNVPPQSVIIMDNASYHSRQLLKIPNSSSNKAQILAFVYEQNIPIPSSDRKKGSTYKKLLTVIKELIWANVKSELRKCNQSPELSKEVVELVKKVLAADRQERWKNCVEDVIKEDEDIMQKGGNVIDTVIATAFCEGVVNPSTMGIGGGFLATFYQKKTGEVFSFNARESAPALASEDMFKKNTSLSGSGGLSVAIPSEVRGYWHLYKKWGGGVPWRYLVEPTIKLCKEGIPMNELTEKNAKNQIEAIRADPGLRAIFIDPATDQIYKYGQLYKRPKLAHTLRIIAKEGGDALNGGSLTKALAKDIQDKGGIVTVKDLVNYKPEIMKPVHTQILDKDIFSIPVPGSGAVLTYIMNILENSLDTNNHVSTLNYQRLAEALKFAYGQRSRLGDSGFVEGVHELVDKLISKKYAEETRFKISDNKTFDDPDYYGSYTESKEDHGTANICVWGPDGDGISLTSSINFIFGAAFASKSTDIILNNSMDDFSSPGITNVYGYPPSPANFIRPGKRPLSSMSPSIILDKDKELFMVVGGAGGSKIISSVAQVIINRLFFNMDVRSASNLKRIHHQLIPMTLYMEDEWLIEDEDVVLNLKEIGHNVTFTAADGFVAVTAISVDDARRSELIGVHDKRRLGSVAYLK</sequence>
<reference evidence="4" key="1">
    <citation type="submission" date="2022-01" db="EMBL/GenBank/DDBJ databases">
        <authorList>
            <person name="King R."/>
        </authorList>
    </citation>
    <scope>NUCLEOTIDE SEQUENCE</scope>
</reference>
<gene>
    <name evidence="4" type="ORF">PSYICH_LOCUS1262</name>
</gene>
<name>A0A9P0CEP9_9CUCU</name>
<proteinExistence type="predicted"/>
<evidence type="ECO:0000313" key="5">
    <source>
        <dbReference type="Proteomes" id="UP001153636"/>
    </source>
</evidence>
<dbReference type="PANTHER" id="PTHR11686:SF72">
    <property type="entry name" value="GAMMA-GLUTAMYL TRANSPEPTIDASE, ISOFORM A"/>
    <property type="match status" value="1"/>
</dbReference>
<dbReference type="GO" id="GO:0036374">
    <property type="term" value="F:glutathione hydrolase activity"/>
    <property type="evidence" value="ECO:0007669"/>
    <property type="project" value="InterPro"/>
</dbReference>
<evidence type="ECO:0000256" key="2">
    <source>
        <dbReference type="PIRSR" id="PIRSR600101-1"/>
    </source>
</evidence>
<evidence type="ECO:0000256" key="3">
    <source>
        <dbReference type="PIRSR" id="PIRSR600101-2"/>
    </source>
</evidence>
<feature type="binding site" evidence="3">
    <location>
        <begin position="475"/>
        <end position="477"/>
    </location>
    <ligand>
        <name>L-glutamate</name>
        <dbReference type="ChEBI" id="CHEBI:29985"/>
    </ligand>
</feature>
<feature type="binding site" evidence="3">
    <location>
        <position position="550"/>
    </location>
    <ligand>
        <name>L-glutamate</name>
        <dbReference type="ChEBI" id="CHEBI:29985"/>
    </ligand>
</feature>
<feature type="active site" description="Nucleophile" evidence="2">
    <location>
        <position position="457"/>
    </location>
</feature>
<dbReference type="GO" id="GO:0005886">
    <property type="term" value="C:plasma membrane"/>
    <property type="evidence" value="ECO:0007669"/>
    <property type="project" value="TreeGrafter"/>
</dbReference>
<feature type="binding site" evidence="3">
    <location>
        <begin position="527"/>
        <end position="528"/>
    </location>
    <ligand>
        <name>L-glutamate</name>
        <dbReference type="ChEBI" id="CHEBI:29985"/>
    </ligand>
</feature>
<accession>A0A9P0CEP9</accession>
<dbReference type="InterPro" id="IPR043138">
    <property type="entry name" value="GGT_lsub"/>
</dbReference>
<keyword evidence="1" id="KW-0800">Toxin</keyword>